<accession>K1SF55</accession>
<proteinExistence type="predicted"/>
<protein>
    <submittedName>
        <fullName evidence="1">Fibronectin type III domain protein</fullName>
    </submittedName>
</protein>
<dbReference type="EMBL" id="AJWY01011607">
    <property type="protein sequence ID" value="EKC52290.1"/>
    <property type="molecule type" value="Genomic_DNA"/>
</dbReference>
<organism evidence="1">
    <name type="scientific">human gut metagenome</name>
    <dbReference type="NCBI Taxonomy" id="408170"/>
    <lineage>
        <taxon>unclassified sequences</taxon>
        <taxon>metagenomes</taxon>
        <taxon>organismal metagenomes</taxon>
    </lineage>
</organism>
<comment type="caution">
    <text evidence="1">The sequence shown here is derived from an EMBL/GenBank/DDBJ whole genome shotgun (WGS) entry which is preliminary data.</text>
</comment>
<reference evidence="1" key="1">
    <citation type="journal article" date="2013" name="Environ. Microbiol.">
        <title>Microbiota from the distal guts of lean and obese adolescents exhibit partial functional redundancy besides clear differences in community structure.</title>
        <authorList>
            <person name="Ferrer M."/>
            <person name="Ruiz A."/>
            <person name="Lanza F."/>
            <person name="Haange S.B."/>
            <person name="Oberbach A."/>
            <person name="Till H."/>
            <person name="Bargiela R."/>
            <person name="Campoy C."/>
            <person name="Segura M.T."/>
            <person name="Richter M."/>
            <person name="von Bergen M."/>
            <person name="Seifert J."/>
            <person name="Suarez A."/>
        </authorList>
    </citation>
    <scope>NUCLEOTIDE SEQUENCE</scope>
</reference>
<gene>
    <name evidence="1" type="ORF">LEA_16967</name>
</gene>
<feature type="non-terminal residue" evidence="1">
    <location>
        <position position="166"/>
    </location>
</feature>
<evidence type="ECO:0000313" key="1">
    <source>
        <dbReference type="EMBL" id="EKC52290.1"/>
    </source>
</evidence>
<name>K1SF55_9ZZZZ</name>
<sequence length="166" mass="17319">GRYGIARISVSDGGTLTVNGDGNMDTPIYVNENSKLVINGGGYFNSVSVKKGGNAEIGGGTIQGLSVRGNVKLSGGKFNDIEIFNGNLESVLADGYAYKNADGTWLSIDEREKNSYFGGSIGALSVEEAPIKSASIAWADEGTPVIYRNGAKKLKVNVTCDVADTS</sequence>
<feature type="non-terminal residue" evidence="1">
    <location>
        <position position="1"/>
    </location>
</feature>
<dbReference type="Gene3D" id="2.160.20.20">
    <property type="match status" value="1"/>
</dbReference>
<dbReference type="AlphaFoldDB" id="K1SF55"/>
<dbReference type="InterPro" id="IPR012332">
    <property type="entry name" value="Autotransporter_pectin_lyase_C"/>
</dbReference>